<evidence type="ECO:0000256" key="4">
    <source>
        <dbReference type="ARBA" id="ARBA00023125"/>
    </source>
</evidence>
<comment type="subcellular location">
    <subcellularLocation>
        <location evidence="1">Nucleus</location>
    </subcellularLocation>
</comment>
<reference evidence="8 9" key="1">
    <citation type="submission" date="2020-06" db="EMBL/GenBank/DDBJ databases">
        <title>Transcriptomic and genomic resources for Thalictrum thalictroides and T. hernandezii: Facilitating candidate gene discovery in an emerging model plant lineage.</title>
        <authorList>
            <person name="Arias T."/>
            <person name="Riano-Pachon D.M."/>
            <person name="Di Stilio V.S."/>
        </authorList>
    </citation>
    <scope>NUCLEOTIDE SEQUENCE [LARGE SCALE GENOMIC DNA]</scope>
    <source>
        <strain evidence="9">cv. WT478/WT964</strain>
        <tissue evidence="8">Leaves</tissue>
    </source>
</reference>
<dbReference type="Proteomes" id="UP000554482">
    <property type="component" value="Unassembled WGS sequence"/>
</dbReference>
<evidence type="ECO:0000256" key="2">
    <source>
        <dbReference type="ARBA" id="ARBA00022737"/>
    </source>
</evidence>
<dbReference type="PROSITE" id="PS50863">
    <property type="entry name" value="B3"/>
    <property type="match status" value="2"/>
</dbReference>
<dbReference type="EMBL" id="JABWDY010016815">
    <property type="protein sequence ID" value="KAF5195808.1"/>
    <property type="molecule type" value="Genomic_DNA"/>
</dbReference>
<protein>
    <submittedName>
        <fullName evidence="8">B3 domain-containing protein rem8</fullName>
    </submittedName>
</protein>
<dbReference type="AlphaFoldDB" id="A0A7J6WG06"/>
<organism evidence="8 9">
    <name type="scientific">Thalictrum thalictroides</name>
    <name type="common">Rue-anemone</name>
    <name type="synonym">Anemone thalictroides</name>
    <dbReference type="NCBI Taxonomy" id="46969"/>
    <lineage>
        <taxon>Eukaryota</taxon>
        <taxon>Viridiplantae</taxon>
        <taxon>Streptophyta</taxon>
        <taxon>Embryophyta</taxon>
        <taxon>Tracheophyta</taxon>
        <taxon>Spermatophyta</taxon>
        <taxon>Magnoliopsida</taxon>
        <taxon>Ranunculales</taxon>
        <taxon>Ranunculaceae</taxon>
        <taxon>Thalictroideae</taxon>
        <taxon>Thalictrum</taxon>
    </lineage>
</organism>
<evidence type="ECO:0000256" key="5">
    <source>
        <dbReference type="ARBA" id="ARBA00023163"/>
    </source>
</evidence>
<dbReference type="InterPro" id="IPR015300">
    <property type="entry name" value="DNA-bd_pseudobarrel_sf"/>
</dbReference>
<evidence type="ECO:0000313" key="8">
    <source>
        <dbReference type="EMBL" id="KAF5195808.1"/>
    </source>
</evidence>
<dbReference type="SMART" id="SM01019">
    <property type="entry name" value="B3"/>
    <property type="match status" value="2"/>
</dbReference>
<sequence length="258" mass="29449">MAKTTVLPSNPHFFKFILPAKLQGNLSIPKAFIKDYLEGEKYQGKKAILRTRKSGKSWIVSTKGYCFTDGWEDFAREHGVDVGDLLVFKHQGGFTFEVIVFDATMCEKEYPKVDQLFMEKARAAEEKENKFAQCLEGTARRIKRVKDHSCLTIVIQPSHIDWKTLSIPAKFGRENRLDKNSIQPCMITLKDSKNGKSWKVGLRHKDNGQAILSRGWPRFVNANKFKIGDECTFKLVSNGSKTKIVMEFKVSKNLNHEA</sequence>
<gene>
    <name evidence="8" type="ORF">FRX31_014607</name>
</gene>
<dbReference type="InterPro" id="IPR003340">
    <property type="entry name" value="B3_DNA-bd"/>
</dbReference>
<evidence type="ECO:0000256" key="6">
    <source>
        <dbReference type="ARBA" id="ARBA00023242"/>
    </source>
</evidence>
<keyword evidence="6" id="KW-0539">Nucleus</keyword>
<dbReference type="InterPro" id="IPR039218">
    <property type="entry name" value="REM_fam"/>
</dbReference>
<dbReference type="GO" id="GO:0005634">
    <property type="term" value="C:nucleus"/>
    <property type="evidence" value="ECO:0007669"/>
    <property type="project" value="UniProtKB-SubCell"/>
</dbReference>
<keyword evidence="5" id="KW-0804">Transcription</keyword>
<proteinExistence type="predicted"/>
<dbReference type="PANTHER" id="PTHR31674:SF62">
    <property type="entry name" value="B3 DOMAIN-CONTAINING PROTEIN REM14-RELATED"/>
    <property type="match status" value="1"/>
</dbReference>
<keyword evidence="3" id="KW-0805">Transcription regulation</keyword>
<name>A0A7J6WG06_THATH</name>
<dbReference type="Pfam" id="PF02362">
    <property type="entry name" value="B3"/>
    <property type="match status" value="2"/>
</dbReference>
<evidence type="ECO:0000313" key="9">
    <source>
        <dbReference type="Proteomes" id="UP000554482"/>
    </source>
</evidence>
<feature type="domain" description="TF-B3" evidence="7">
    <location>
        <begin position="26"/>
        <end position="104"/>
    </location>
</feature>
<keyword evidence="9" id="KW-1185">Reference proteome</keyword>
<evidence type="ECO:0000256" key="3">
    <source>
        <dbReference type="ARBA" id="ARBA00023015"/>
    </source>
</evidence>
<accession>A0A7J6WG06</accession>
<dbReference type="Gene3D" id="2.40.330.10">
    <property type="entry name" value="DNA-binding pseudobarrel domain"/>
    <property type="match status" value="2"/>
</dbReference>
<dbReference type="SUPFAM" id="SSF101936">
    <property type="entry name" value="DNA-binding pseudobarrel domain"/>
    <property type="match status" value="2"/>
</dbReference>
<dbReference type="OrthoDB" id="1109907at2759"/>
<keyword evidence="2" id="KW-0677">Repeat</keyword>
<dbReference type="GO" id="GO:0003677">
    <property type="term" value="F:DNA binding"/>
    <property type="evidence" value="ECO:0007669"/>
    <property type="project" value="UniProtKB-KW"/>
</dbReference>
<dbReference type="PANTHER" id="PTHR31674">
    <property type="entry name" value="B3 DOMAIN-CONTAINING PROTEIN REM-LIKE 3-RELATED"/>
    <property type="match status" value="1"/>
</dbReference>
<evidence type="ECO:0000259" key="7">
    <source>
        <dbReference type="PROSITE" id="PS50863"/>
    </source>
</evidence>
<feature type="domain" description="TF-B3" evidence="7">
    <location>
        <begin position="150"/>
        <end position="251"/>
    </location>
</feature>
<evidence type="ECO:0000256" key="1">
    <source>
        <dbReference type="ARBA" id="ARBA00004123"/>
    </source>
</evidence>
<keyword evidence="4" id="KW-0238">DNA-binding</keyword>
<dbReference type="CDD" id="cd10017">
    <property type="entry name" value="B3_DNA"/>
    <property type="match status" value="2"/>
</dbReference>
<comment type="caution">
    <text evidence="8">The sequence shown here is derived from an EMBL/GenBank/DDBJ whole genome shotgun (WGS) entry which is preliminary data.</text>
</comment>